<dbReference type="AlphaFoldDB" id="A0A1X7V5R4"/>
<protein>
    <submittedName>
        <fullName evidence="2">Uncharacterized protein</fullName>
    </submittedName>
</protein>
<feature type="compositionally biased region" description="Polar residues" evidence="1">
    <location>
        <begin position="22"/>
        <end position="36"/>
    </location>
</feature>
<accession>A0A1X7V5R4</accession>
<sequence>TLKGWQSLSSHMSDSHLSNSLPSMGSSHPTPALHNS</sequence>
<reference evidence="2" key="1">
    <citation type="submission" date="2017-05" db="UniProtKB">
        <authorList>
            <consortium name="EnsemblMetazoa"/>
        </authorList>
    </citation>
    <scope>IDENTIFICATION</scope>
</reference>
<dbReference type="InParanoid" id="A0A1X7V5R4"/>
<dbReference type="EnsemblMetazoa" id="Aqu2.1.35353_001">
    <property type="protein sequence ID" value="Aqu2.1.35353_001"/>
    <property type="gene ID" value="Aqu2.1.35353"/>
</dbReference>
<evidence type="ECO:0000256" key="1">
    <source>
        <dbReference type="SAM" id="MobiDB-lite"/>
    </source>
</evidence>
<name>A0A1X7V5R4_AMPQE</name>
<evidence type="ECO:0000313" key="2">
    <source>
        <dbReference type="EnsemblMetazoa" id="Aqu2.1.35353_001"/>
    </source>
</evidence>
<feature type="compositionally biased region" description="Low complexity" evidence="1">
    <location>
        <begin position="7"/>
        <end position="21"/>
    </location>
</feature>
<organism evidence="2">
    <name type="scientific">Amphimedon queenslandica</name>
    <name type="common">Sponge</name>
    <dbReference type="NCBI Taxonomy" id="400682"/>
    <lineage>
        <taxon>Eukaryota</taxon>
        <taxon>Metazoa</taxon>
        <taxon>Porifera</taxon>
        <taxon>Demospongiae</taxon>
        <taxon>Heteroscleromorpha</taxon>
        <taxon>Haplosclerida</taxon>
        <taxon>Niphatidae</taxon>
        <taxon>Amphimedon</taxon>
    </lineage>
</organism>
<feature type="region of interest" description="Disordered" evidence="1">
    <location>
        <begin position="1"/>
        <end position="36"/>
    </location>
</feature>
<proteinExistence type="predicted"/>